<dbReference type="CDD" id="cd03354">
    <property type="entry name" value="LbH_SAT"/>
    <property type="match status" value="1"/>
</dbReference>
<gene>
    <name evidence="7" type="ORF">GRI69_04360</name>
</gene>
<dbReference type="GO" id="GO:0009001">
    <property type="term" value="F:serine O-acetyltransferase activity"/>
    <property type="evidence" value="ECO:0007669"/>
    <property type="project" value="UniProtKB-EC"/>
</dbReference>
<keyword evidence="6" id="KW-1133">Transmembrane helix</keyword>
<comment type="caution">
    <text evidence="7">The sequence shown here is derived from an EMBL/GenBank/DDBJ whole genome shotgun (WGS) entry which is preliminary data.</text>
</comment>
<keyword evidence="6" id="KW-0472">Membrane</keyword>
<dbReference type="InterPro" id="IPR001451">
    <property type="entry name" value="Hexapep"/>
</dbReference>
<comment type="catalytic activity">
    <reaction evidence="5">
        <text>L-serine + acetyl-CoA = O-acetyl-L-serine + CoA</text>
        <dbReference type="Rhea" id="RHEA:24560"/>
        <dbReference type="ChEBI" id="CHEBI:33384"/>
        <dbReference type="ChEBI" id="CHEBI:57287"/>
        <dbReference type="ChEBI" id="CHEBI:57288"/>
        <dbReference type="ChEBI" id="CHEBI:58340"/>
        <dbReference type="EC" id="2.3.1.30"/>
    </reaction>
</comment>
<keyword evidence="8" id="KW-1185">Reference proteome</keyword>
<sequence>MRKSLEQISFLRQDLKRCWGRREPFPFAFILSPFLWLTSWSLLYYRISRAILLLPYPLNVIFSPLRHLIKRGGQLITGTDISERANIGPRFFIAHNGTLVLGGGLIAGADFFVRQGVTVGGDGFREGHPRFGDRVTLGANAVVVGDIDIGSGVFVGANSTVTRSVADDTVVGGVPAKVIRRISSST</sequence>
<dbReference type="Pfam" id="PF00132">
    <property type="entry name" value="Hexapep"/>
    <property type="match status" value="1"/>
</dbReference>
<keyword evidence="3" id="KW-0677">Repeat</keyword>
<dbReference type="PROSITE" id="PS00101">
    <property type="entry name" value="HEXAPEP_TRANSFERASES"/>
    <property type="match status" value="1"/>
</dbReference>
<keyword evidence="2 5" id="KW-0808">Transferase</keyword>
<dbReference type="InterPro" id="IPR045304">
    <property type="entry name" value="LbH_SAT"/>
</dbReference>
<dbReference type="GO" id="GO:0005737">
    <property type="term" value="C:cytoplasm"/>
    <property type="evidence" value="ECO:0007669"/>
    <property type="project" value="InterPro"/>
</dbReference>
<keyword evidence="4 5" id="KW-0012">Acyltransferase</keyword>
<accession>A0A844XR53</accession>
<dbReference type="OrthoDB" id="7545269at2"/>
<dbReference type="InterPro" id="IPR018357">
    <property type="entry name" value="Hexapep_transf_CS"/>
</dbReference>
<dbReference type="RefSeq" id="WP_160727054.1">
    <property type="nucleotide sequence ID" value="NZ_WTYC01000002.1"/>
</dbReference>
<evidence type="ECO:0000256" key="5">
    <source>
        <dbReference type="PIRNR" id="PIRNR000441"/>
    </source>
</evidence>
<organism evidence="7 8">
    <name type="scientific">Qipengyuania vulgaris</name>
    <dbReference type="NCBI Taxonomy" id="291985"/>
    <lineage>
        <taxon>Bacteria</taxon>
        <taxon>Pseudomonadati</taxon>
        <taxon>Pseudomonadota</taxon>
        <taxon>Alphaproteobacteria</taxon>
        <taxon>Sphingomonadales</taxon>
        <taxon>Erythrobacteraceae</taxon>
        <taxon>Qipengyuania</taxon>
    </lineage>
</organism>
<dbReference type="Proteomes" id="UP000448199">
    <property type="component" value="Unassembled WGS sequence"/>
</dbReference>
<dbReference type="SUPFAM" id="SSF51161">
    <property type="entry name" value="Trimeric LpxA-like enzymes"/>
    <property type="match status" value="1"/>
</dbReference>
<dbReference type="EC" id="2.3.1.30" evidence="5"/>
<evidence type="ECO:0000256" key="1">
    <source>
        <dbReference type="ARBA" id="ARBA00007274"/>
    </source>
</evidence>
<evidence type="ECO:0000256" key="3">
    <source>
        <dbReference type="ARBA" id="ARBA00022737"/>
    </source>
</evidence>
<keyword evidence="6" id="KW-0812">Transmembrane</keyword>
<reference evidence="7 8" key="1">
    <citation type="submission" date="2019-12" db="EMBL/GenBank/DDBJ databases">
        <title>Genomic-based taxomic classification of the family Erythrobacteraceae.</title>
        <authorList>
            <person name="Xu L."/>
        </authorList>
    </citation>
    <scope>NUCLEOTIDE SEQUENCE [LARGE SCALE GENOMIC DNA]</scope>
    <source>
        <strain evidence="7 8">DSM 17792</strain>
    </source>
</reference>
<dbReference type="InterPro" id="IPR005881">
    <property type="entry name" value="Ser_O-AcTrfase"/>
</dbReference>
<dbReference type="AlphaFoldDB" id="A0A844XR53"/>
<evidence type="ECO:0000313" key="7">
    <source>
        <dbReference type="EMBL" id="MXO47488.1"/>
    </source>
</evidence>
<protein>
    <recommendedName>
        <fullName evidence="5">Serine acetyltransferase</fullName>
        <ecNumber evidence="5">2.3.1.30</ecNumber>
    </recommendedName>
</protein>
<proteinExistence type="inferred from homology"/>
<dbReference type="Gene3D" id="2.160.10.10">
    <property type="entry name" value="Hexapeptide repeat proteins"/>
    <property type="match status" value="1"/>
</dbReference>
<evidence type="ECO:0000256" key="6">
    <source>
        <dbReference type="SAM" id="Phobius"/>
    </source>
</evidence>
<comment type="similarity">
    <text evidence="1 5">Belongs to the transferase hexapeptide repeat family.</text>
</comment>
<name>A0A844XR53_9SPHN</name>
<dbReference type="GO" id="GO:0006535">
    <property type="term" value="P:cysteine biosynthetic process from serine"/>
    <property type="evidence" value="ECO:0007669"/>
    <property type="project" value="InterPro"/>
</dbReference>
<evidence type="ECO:0000313" key="8">
    <source>
        <dbReference type="Proteomes" id="UP000448199"/>
    </source>
</evidence>
<feature type="transmembrane region" description="Helical" evidence="6">
    <location>
        <begin position="25"/>
        <end position="45"/>
    </location>
</feature>
<dbReference type="InterPro" id="IPR011004">
    <property type="entry name" value="Trimer_LpxA-like_sf"/>
</dbReference>
<dbReference type="PANTHER" id="PTHR42811">
    <property type="entry name" value="SERINE ACETYLTRANSFERASE"/>
    <property type="match status" value="1"/>
</dbReference>
<dbReference type="EMBL" id="WTYC01000002">
    <property type="protein sequence ID" value="MXO47488.1"/>
    <property type="molecule type" value="Genomic_DNA"/>
</dbReference>
<evidence type="ECO:0000256" key="4">
    <source>
        <dbReference type="ARBA" id="ARBA00023315"/>
    </source>
</evidence>
<dbReference type="PIRSF" id="PIRSF000441">
    <property type="entry name" value="CysE"/>
    <property type="match status" value="1"/>
</dbReference>
<evidence type="ECO:0000256" key="2">
    <source>
        <dbReference type="ARBA" id="ARBA00022679"/>
    </source>
</evidence>